<protein>
    <submittedName>
        <fullName evidence="6">Uncharacterized protein</fullName>
    </submittedName>
</protein>
<keyword evidence="1" id="KW-0472">Membrane</keyword>
<proteinExistence type="predicted"/>
<dbReference type="EMBL" id="LR797400">
    <property type="protein sequence ID" value="CAB4213399.1"/>
    <property type="molecule type" value="Genomic_DNA"/>
</dbReference>
<evidence type="ECO:0000256" key="1">
    <source>
        <dbReference type="SAM" id="Phobius"/>
    </source>
</evidence>
<feature type="transmembrane region" description="Helical" evidence="1">
    <location>
        <begin position="20"/>
        <end position="43"/>
    </location>
</feature>
<dbReference type="EMBL" id="LR796863">
    <property type="protein sequence ID" value="CAB4171329.1"/>
    <property type="molecule type" value="Genomic_DNA"/>
</dbReference>
<evidence type="ECO:0000313" key="2">
    <source>
        <dbReference type="EMBL" id="CAB4136138.1"/>
    </source>
</evidence>
<evidence type="ECO:0000313" key="7">
    <source>
        <dbReference type="EMBL" id="CAB5228004.1"/>
    </source>
</evidence>
<dbReference type="EMBL" id="LR796310">
    <property type="protein sequence ID" value="CAB4136138.1"/>
    <property type="molecule type" value="Genomic_DNA"/>
</dbReference>
<accession>A0A6J5SH32</accession>
<evidence type="ECO:0000313" key="5">
    <source>
        <dbReference type="EMBL" id="CAB4200561.1"/>
    </source>
</evidence>
<keyword evidence="1" id="KW-0812">Transmembrane</keyword>
<sequence>MLPGYQMSTSDKTILSLKPTATDVLLCVAILGVMCLALFMNIVRQLAGTFKKVVNFV</sequence>
<organism evidence="6">
    <name type="scientific">uncultured Caudovirales phage</name>
    <dbReference type="NCBI Taxonomy" id="2100421"/>
    <lineage>
        <taxon>Viruses</taxon>
        <taxon>Duplodnaviria</taxon>
        <taxon>Heunggongvirae</taxon>
        <taxon>Uroviricota</taxon>
        <taxon>Caudoviricetes</taxon>
        <taxon>Peduoviridae</taxon>
        <taxon>Maltschvirus</taxon>
        <taxon>Maltschvirus maltsch</taxon>
    </lineage>
</organism>
<dbReference type="EMBL" id="LR798381">
    <property type="protein sequence ID" value="CAB5228004.1"/>
    <property type="molecule type" value="Genomic_DNA"/>
</dbReference>
<dbReference type="EMBL" id="LR797297">
    <property type="protein sequence ID" value="CAB4200561.1"/>
    <property type="molecule type" value="Genomic_DNA"/>
</dbReference>
<evidence type="ECO:0000313" key="6">
    <source>
        <dbReference type="EMBL" id="CAB4213399.1"/>
    </source>
</evidence>
<name>A0A6J5SH32_9CAUD</name>
<evidence type="ECO:0000313" key="4">
    <source>
        <dbReference type="EMBL" id="CAB4183204.1"/>
    </source>
</evidence>
<evidence type="ECO:0000313" key="3">
    <source>
        <dbReference type="EMBL" id="CAB4171329.1"/>
    </source>
</evidence>
<dbReference type="EMBL" id="LR797034">
    <property type="protein sequence ID" value="CAB4183204.1"/>
    <property type="molecule type" value="Genomic_DNA"/>
</dbReference>
<keyword evidence="1" id="KW-1133">Transmembrane helix</keyword>
<reference evidence="6" key="1">
    <citation type="submission" date="2020-05" db="EMBL/GenBank/DDBJ databases">
        <authorList>
            <person name="Chiriac C."/>
            <person name="Salcher M."/>
            <person name="Ghai R."/>
            <person name="Kavagutti S V."/>
        </authorList>
    </citation>
    <scope>NUCLEOTIDE SEQUENCE</scope>
</reference>
<gene>
    <name evidence="4" type="ORF">UFOVP1094_46</name>
    <name evidence="5" type="ORF">UFOVP1342_46</name>
    <name evidence="6" type="ORF">UFOVP1450_12</name>
    <name evidence="7" type="ORF">UFOVP1539_34</name>
    <name evidence="2" type="ORF">UFOVP297_22</name>
    <name evidence="3" type="ORF">UFOVP917_44</name>
</gene>